<dbReference type="KEGG" id="gem:GM21_1527"/>
<organism evidence="3">
    <name type="scientific">Geobacter sp. (strain M21)</name>
    <dbReference type="NCBI Taxonomy" id="443144"/>
    <lineage>
        <taxon>Bacteria</taxon>
        <taxon>Pseudomonadati</taxon>
        <taxon>Thermodesulfobacteriota</taxon>
        <taxon>Desulfuromonadia</taxon>
        <taxon>Geobacterales</taxon>
        <taxon>Geobacteraceae</taxon>
        <taxon>Geobacter</taxon>
    </lineage>
</organism>
<protein>
    <submittedName>
        <fullName evidence="3">Peptidoglycan-binding LysM</fullName>
    </submittedName>
</protein>
<feature type="signal peptide" evidence="1">
    <location>
        <begin position="1"/>
        <end position="21"/>
    </location>
</feature>
<keyword evidence="1" id="KW-0732">Signal</keyword>
<dbReference type="InterPro" id="IPR018392">
    <property type="entry name" value="LysM"/>
</dbReference>
<dbReference type="STRING" id="443144.GM21_1527"/>
<gene>
    <name evidence="3" type="ordered locus">GM21_1527</name>
</gene>
<evidence type="ECO:0000313" key="3">
    <source>
        <dbReference type="EMBL" id="ACT17583.1"/>
    </source>
</evidence>
<evidence type="ECO:0000259" key="2">
    <source>
        <dbReference type="PROSITE" id="PS51782"/>
    </source>
</evidence>
<sequence>MKKIFSLALLFLCLAGTAQLAAAEQEEQPTIYTIVPGDTLWGLSQRFLKDPYYWPNLWANNQAIGNPHFIYPGQRLRIFSDRIEIEPAPGAPAIASKPAPAAEAAPEEVPQAAVFNTTGSEGFLLETGANPAGLIISLHQNREMAGTDDIVYTDLGLDQGASAGDRFSVFKKMGPVSHPLTNVILGQQVMPLGELQLSEVEEKASKAIVTKSYQEISAGSFLLPYRERKVTVPLKSSDRDLVGYIVQTQTGNTAIAVNDVVFLDLGKAQGAQPGNMLYVVRDVTPDPRYADTRIEKLPVEVVGALVVVSTGLNSSTAVIVKSVDTVYRGDRVEMRKNR</sequence>
<dbReference type="PROSITE" id="PS51782">
    <property type="entry name" value="LYSM"/>
    <property type="match status" value="1"/>
</dbReference>
<evidence type="ECO:0000256" key="1">
    <source>
        <dbReference type="SAM" id="SignalP"/>
    </source>
</evidence>
<dbReference type="SUPFAM" id="SSF54106">
    <property type="entry name" value="LysM domain"/>
    <property type="match status" value="1"/>
</dbReference>
<dbReference type="SMART" id="SM00257">
    <property type="entry name" value="LysM"/>
    <property type="match status" value="1"/>
</dbReference>
<dbReference type="EMBL" id="CP001661">
    <property type="protein sequence ID" value="ACT17583.1"/>
    <property type="molecule type" value="Genomic_DNA"/>
</dbReference>
<dbReference type="PANTHER" id="PTHR34700">
    <property type="entry name" value="POTASSIUM BINDING PROTEIN KBP"/>
    <property type="match status" value="1"/>
</dbReference>
<dbReference type="InterPro" id="IPR036779">
    <property type="entry name" value="LysM_dom_sf"/>
</dbReference>
<proteinExistence type="predicted"/>
<feature type="domain" description="LysM" evidence="2">
    <location>
        <begin position="30"/>
        <end position="78"/>
    </location>
</feature>
<accession>C6E554</accession>
<dbReference type="PANTHER" id="PTHR34700:SF4">
    <property type="entry name" value="PHAGE-LIKE ELEMENT PBSX PROTEIN XKDP"/>
    <property type="match status" value="1"/>
</dbReference>
<dbReference type="InterPro" id="IPR052196">
    <property type="entry name" value="Bact_Kbp"/>
</dbReference>
<dbReference type="OrthoDB" id="9765158at2"/>
<feature type="chain" id="PRO_5002964553" evidence="1">
    <location>
        <begin position="22"/>
        <end position="338"/>
    </location>
</feature>
<dbReference type="AlphaFoldDB" id="C6E554"/>
<dbReference type="CDD" id="cd00118">
    <property type="entry name" value="LysM"/>
    <property type="match status" value="1"/>
</dbReference>
<dbReference type="HOGENOM" id="CLU_050533_1_0_7"/>
<dbReference type="Gene3D" id="3.10.350.10">
    <property type="entry name" value="LysM domain"/>
    <property type="match status" value="1"/>
</dbReference>
<dbReference type="eggNOG" id="COG1652">
    <property type="taxonomic scope" value="Bacteria"/>
</dbReference>
<name>C6E554_GEOSM</name>
<dbReference type="Pfam" id="PF01476">
    <property type="entry name" value="LysM"/>
    <property type="match status" value="1"/>
</dbReference>
<reference evidence="3" key="1">
    <citation type="submission" date="2009-07" db="EMBL/GenBank/DDBJ databases">
        <title>Complete sequence of Geobacter sp. M21.</title>
        <authorList>
            <consortium name="US DOE Joint Genome Institute"/>
            <person name="Lucas S."/>
            <person name="Copeland A."/>
            <person name="Lapidus A."/>
            <person name="Glavina del Rio T."/>
            <person name="Dalin E."/>
            <person name="Tice H."/>
            <person name="Bruce D."/>
            <person name="Goodwin L."/>
            <person name="Pitluck S."/>
            <person name="Saunders E."/>
            <person name="Brettin T."/>
            <person name="Detter J.C."/>
            <person name="Han C."/>
            <person name="Larimer F."/>
            <person name="Land M."/>
            <person name="Hauser L."/>
            <person name="Kyrpides N."/>
            <person name="Ovchinnikova G."/>
            <person name="Lovley D."/>
        </authorList>
    </citation>
    <scope>NUCLEOTIDE SEQUENCE [LARGE SCALE GENOMIC DNA]</scope>
    <source>
        <strain evidence="3">M21</strain>
    </source>
</reference>